<feature type="transmembrane region" description="Helical" evidence="9">
    <location>
        <begin position="416"/>
        <end position="435"/>
    </location>
</feature>
<protein>
    <recommendedName>
        <fullName evidence="10">PGG domain-containing protein</fullName>
    </recommendedName>
</protein>
<evidence type="ECO:0000256" key="1">
    <source>
        <dbReference type="ARBA" id="ARBA00004141"/>
    </source>
</evidence>
<keyword evidence="12" id="KW-1185">Reference proteome</keyword>
<dbReference type="EMBL" id="JBJKBG010000003">
    <property type="protein sequence ID" value="KAL3747176.1"/>
    <property type="molecule type" value="Genomic_DNA"/>
</dbReference>
<evidence type="ECO:0000313" key="12">
    <source>
        <dbReference type="Proteomes" id="UP001634007"/>
    </source>
</evidence>
<evidence type="ECO:0000256" key="6">
    <source>
        <dbReference type="ARBA" id="ARBA00023136"/>
    </source>
</evidence>
<evidence type="ECO:0000256" key="9">
    <source>
        <dbReference type="SAM" id="Phobius"/>
    </source>
</evidence>
<feature type="repeat" description="ANK" evidence="7">
    <location>
        <begin position="153"/>
        <end position="175"/>
    </location>
</feature>
<dbReference type="InterPro" id="IPR036770">
    <property type="entry name" value="Ankyrin_rpt-contain_sf"/>
</dbReference>
<evidence type="ECO:0000256" key="4">
    <source>
        <dbReference type="ARBA" id="ARBA00022989"/>
    </source>
</evidence>
<comment type="subcellular location">
    <subcellularLocation>
        <location evidence="1">Membrane</location>
        <topology evidence="1">Multi-pass membrane protein</topology>
    </subcellularLocation>
</comment>
<comment type="caution">
    <text evidence="11">The sequence shown here is derived from an EMBL/GenBank/DDBJ whole genome shotgun (WGS) entry which is preliminary data.</text>
</comment>
<dbReference type="Gene3D" id="1.25.40.20">
    <property type="entry name" value="Ankyrin repeat-containing domain"/>
    <property type="match status" value="1"/>
</dbReference>
<dbReference type="SMART" id="SM00248">
    <property type="entry name" value="ANK"/>
    <property type="match status" value="5"/>
</dbReference>
<organism evidence="11 12">
    <name type="scientific">Eucalyptus globulus</name>
    <name type="common">Tasmanian blue gum</name>
    <dbReference type="NCBI Taxonomy" id="34317"/>
    <lineage>
        <taxon>Eukaryota</taxon>
        <taxon>Viridiplantae</taxon>
        <taxon>Streptophyta</taxon>
        <taxon>Embryophyta</taxon>
        <taxon>Tracheophyta</taxon>
        <taxon>Spermatophyta</taxon>
        <taxon>Magnoliopsida</taxon>
        <taxon>eudicotyledons</taxon>
        <taxon>Gunneridae</taxon>
        <taxon>Pentapetalae</taxon>
        <taxon>rosids</taxon>
        <taxon>malvids</taxon>
        <taxon>Myrtales</taxon>
        <taxon>Myrtaceae</taxon>
        <taxon>Myrtoideae</taxon>
        <taxon>Eucalypteae</taxon>
        <taxon>Eucalyptus</taxon>
    </lineage>
</organism>
<keyword evidence="2 9" id="KW-0812">Transmembrane</keyword>
<evidence type="ECO:0000256" key="2">
    <source>
        <dbReference type="ARBA" id="ARBA00022692"/>
    </source>
</evidence>
<feature type="transmembrane region" description="Helical" evidence="9">
    <location>
        <begin position="488"/>
        <end position="511"/>
    </location>
</feature>
<feature type="domain" description="PGG" evidence="10">
    <location>
        <begin position="351"/>
        <end position="464"/>
    </location>
</feature>
<evidence type="ECO:0000256" key="8">
    <source>
        <dbReference type="SAM" id="MobiDB-lite"/>
    </source>
</evidence>
<feature type="repeat" description="ANK" evidence="7">
    <location>
        <begin position="223"/>
        <end position="247"/>
    </location>
</feature>
<dbReference type="PROSITE" id="PS50297">
    <property type="entry name" value="ANK_REP_REGION"/>
    <property type="match status" value="3"/>
</dbReference>
<feature type="region of interest" description="Disordered" evidence="8">
    <location>
        <begin position="1"/>
        <end position="43"/>
    </location>
</feature>
<sequence>MDQKPQVINPSDFEFTHKLGTMPSITSPRRRSPSPPSHQQASLAFERRQRERRLYEAAHDGCVESLAQLLQEDRLILARTSVTCFDETPLHVACMQGHVQFAKDLLAHKRDWAMELDSQGHTPLHWASANGYVEIARKLLQSDPLACLVHDEDGWTPLHLAMMKGRSNIVIELVQARPEAAEHRLSHGQTALHLGVSHNRLEALKVLVETVRDGDLVKVQDDEGNTILHLAAANKQIEIVKYLLQRSEVDVNTMNRNGFSALDIVEYFPKDFKVIELRELLVHVGALRAIRFPASTTHQVVVDNTNEENSTVVVDLASVAPPSTNTPPIKAIPPPSLAGEIRKQEEDKHMKWIKKKRDSLMIAATVIAAMAYQAGLNPPGGMWDNDQMVNGTIYYYAGTSMMAANYPEIFPKFWKYNTASLLASLSTILLLTSGLPFGKKVLTWILMATTWVTITFMALTYLESMKAILSTGQPEDMRPITRVVRNSMYVWISIVAIPFLVHTVRFLAIVLRNVKDPQKLKKQISGCVSWCRSRVNIKI</sequence>
<dbReference type="Proteomes" id="UP001634007">
    <property type="component" value="Unassembled WGS sequence"/>
</dbReference>
<dbReference type="GO" id="GO:0016020">
    <property type="term" value="C:membrane"/>
    <property type="evidence" value="ECO:0007669"/>
    <property type="project" value="UniProtKB-SubCell"/>
</dbReference>
<proteinExistence type="predicted"/>
<accession>A0ABD3LAX1</accession>
<dbReference type="Pfam" id="PF12796">
    <property type="entry name" value="Ank_2"/>
    <property type="match status" value="3"/>
</dbReference>
<evidence type="ECO:0000256" key="5">
    <source>
        <dbReference type="ARBA" id="ARBA00023043"/>
    </source>
</evidence>
<dbReference type="Pfam" id="PF13962">
    <property type="entry name" value="PGG"/>
    <property type="match status" value="1"/>
</dbReference>
<gene>
    <name evidence="11" type="ORF">ACJRO7_016023</name>
</gene>
<dbReference type="InterPro" id="IPR026961">
    <property type="entry name" value="PGG_dom"/>
</dbReference>
<feature type="repeat" description="ANK" evidence="7">
    <location>
        <begin position="119"/>
        <end position="141"/>
    </location>
</feature>
<feature type="transmembrane region" description="Helical" evidence="9">
    <location>
        <begin position="359"/>
        <end position="376"/>
    </location>
</feature>
<dbReference type="InterPro" id="IPR002110">
    <property type="entry name" value="Ankyrin_rpt"/>
</dbReference>
<evidence type="ECO:0000256" key="7">
    <source>
        <dbReference type="PROSITE-ProRule" id="PRU00023"/>
    </source>
</evidence>
<dbReference type="PANTHER" id="PTHR24186:SF37">
    <property type="entry name" value="PGG DOMAIN-CONTAINING PROTEIN"/>
    <property type="match status" value="1"/>
</dbReference>
<evidence type="ECO:0000256" key="3">
    <source>
        <dbReference type="ARBA" id="ARBA00022737"/>
    </source>
</evidence>
<evidence type="ECO:0000313" key="11">
    <source>
        <dbReference type="EMBL" id="KAL3747176.1"/>
    </source>
</evidence>
<keyword evidence="4 9" id="KW-1133">Transmembrane helix</keyword>
<keyword evidence="3" id="KW-0677">Repeat</keyword>
<evidence type="ECO:0000259" key="10">
    <source>
        <dbReference type="Pfam" id="PF13962"/>
    </source>
</evidence>
<dbReference type="SUPFAM" id="SSF48403">
    <property type="entry name" value="Ankyrin repeat"/>
    <property type="match status" value="1"/>
</dbReference>
<reference evidence="11 12" key="1">
    <citation type="submission" date="2024-11" db="EMBL/GenBank/DDBJ databases">
        <title>Chromosome-level genome assembly of Eucalyptus globulus Labill. provides insights into its genome evolution.</title>
        <authorList>
            <person name="Li X."/>
        </authorList>
    </citation>
    <scope>NUCLEOTIDE SEQUENCE [LARGE SCALE GENOMIC DNA]</scope>
    <source>
        <strain evidence="11">CL2024</strain>
        <tissue evidence="11">Fresh tender leaves</tissue>
    </source>
</reference>
<dbReference type="PROSITE" id="PS50088">
    <property type="entry name" value="ANK_REPEAT"/>
    <property type="match status" value="3"/>
</dbReference>
<feature type="transmembrane region" description="Helical" evidence="9">
    <location>
        <begin position="442"/>
        <end position="462"/>
    </location>
</feature>
<dbReference type="AlphaFoldDB" id="A0ABD3LAX1"/>
<dbReference type="PANTHER" id="PTHR24186">
    <property type="entry name" value="PROTEIN PHOSPHATASE 1 REGULATORY SUBUNIT"/>
    <property type="match status" value="1"/>
</dbReference>
<keyword evidence="6 9" id="KW-0472">Membrane</keyword>
<name>A0ABD3LAX1_EUCGL</name>
<keyword evidence="5 7" id="KW-0040">ANK repeat</keyword>